<dbReference type="Proteomes" id="UP000011704">
    <property type="component" value="Unassembled WGS sequence"/>
</dbReference>
<gene>
    <name evidence="1" type="ORF">NITGR_630001</name>
</gene>
<dbReference type="InParanoid" id="M1YLI5"/>
<sequence>MGDFWSDDTSLLDFEFTFQSEYRGGAIEQVGLVDEWDLDVFRGWLRFEKDQFRLRGGRQAILFGPGQLFRPLGVFDDRLISGVIPQTTGVDGLRATYFTGPTSKVEGWAIPARFNERIIWGLRGERQIGILETGLLFQYKPVTDLEFLPSHDLELFQFGYHFKGTQVIGFWNEGRVDIEQDKPGKPLRFDSVVGVDYTFDFGQGLHVLLEYFFRTQEPGFTIEDVKGERTLHELGLLIDQPVGIATVWRFFAFFDMRDRSFQIAPQIEHNVFGQVYLYLTALIGGSVEGDNRTGRLFRQTPVFNGTESRIGLTLVWFH</sequence>
<evidence type="ECO:0000313" key="2">
    <source>
        <dbReference type="Proteomes" id="UP000011704"/>
    </source>
</evidence>
<dbReference type="STRING" id="1266370.NITGR_630001"/>
<accession>M1YLI5</accession>
<reference evidence="1 2" key="1">
    <citation type="journal article" date="2013" name="Front. Microbiol.">
        <title>The genome of Nitrospina gracilis illuminates the metabolism and evolution of the major marine nitrite oxidizer.</title>
        <authorList>
            <person name="Luecker S."/>
            <person name="Nowka B."/>
            <person name="Rattei T."/>
            <person name="Spieck E."/>
            <person name="and Daims H."/>
        </authorList>
    </citation>
    <scope>NUCLEOTIDE SEQUENCE [LARGE SCALE GENOMIC DNA]</scope>
    <source>
        <strain evidence="1 2">3/211</strain>
    </source>
</reference>
<protein>
    <recommendedName>
        <fullName evidence="3">Phosphate-selective porin O and P</fullName>
    </recommendedName>
</protein>
<proteinExistence type="predicted"/>
<dbReference type="AlphaFoldDB" id="M1YLI5"/>
<evidence type="ECO:0000313" key="1">
    <source>
        <dbReference type="EMBL" id="CCQ91347.1"/>
    </source>
</evidence>
<dbReference type="HOGENOM" id="CLU_873853_0_0_0"/>
<name>M1YLI5_NITG3</name>
<comment type="caution">
    <text evidence="1">The sequence shown here is derived from an EMBL/GenBank/DDBJ whole genome shotgun (WGS) entry which is preliminary data.</text>
</comment>
<dbReference type="EMBL" id="CAQJ01000070">
    <property type="protein sequence ID" value="CCQ91347.1"/>
    <property type="molecule type" value="Genomic_DNA"/>
</dbReference>
<organism evidence="1 2">
    <name type="scientific">Nitrospina gracilis (strain 3/211)</name>
    <dbReference type="NCBI Taxonomy" id="1266370"/>
    <lineage>
        <taxon>Bacteria</taxon>
        <taxon>Pseudomonadati</taxon>
        <taxon>Nitrospinota/Tectimicrobiota group</taxon>
        <taxon>Nitrospinota</taxon>
        <taxon>Nitrospinia</taxon>
        <taxon>Nitrospinales</taxon>
        <taxon>Nitrospinaceae</taxon>
        <taxon>Nitrospina</taxon>
    </lineage>
</organism>
<evidence type="ECO:0008006" key="3">
    <source>
        <dbReference type="Google" id="ProtNLM"/>
    </source>
</evidence>
<keyword evidence="2" id="KW-1185">Reference proteome</keyword>
<dbReference type="OrthoDB" id="974662at2"/>